<accession>A0AAW0MMS5</accession>
<name>A0AAW0MMS5_9GOBI</name>
<protein>
    <submittedName>
        <fullName evidence="1">Uncharacterized protein</fullName>
    </submittedName>
</protein>
<keyword evidence="2" id="KW-1185">Reference proteome</keyword>
<dbReference type="AlphaFoldDB" id="A0AAW0MMS5"/>
<proteinExistence type="predicted"/>
<sequence>METNPNVWASGSDVMRRLTFDLIPRCVFSSRVDDFSDKVLKSPSSANAAVASAADEPAPHVLKVYRCLRWRCAAVFSKRRWRRCLRGDAVFVWANTEAHLCVRSTALERRRKNGRNKWTGQTWEGWVAIPARQISEAKQGWAWAVRGGETMPQWGNRGETAPNLGKNPYREREADKTHVTAAAHYKPRAVKGLSWQRRRKVCSKNGVISEIRHEFEINAVTERRAAAETVQGGFFGEFCVNNLEINGSDLSQFEDGHFNSSKQTQKTSY</sequence>
<evidence type="ECO:0000313" key="2">
    <source>
        <dbReference type="Proteomes" id="UP001460270"/>
    </source>
</evidence>
<gene>
    <name evidence="1" type="ORF">WMY93_032568</name>
</gene>
<dbReference type="EMBL" id="JBBPFD010000050">
    <property type="protein sequence ID" value="KAK7880787.1"/>
    <property type="molecule type" value="Genomic_DNA"/>
</dbReference>
<reference evidence="2" key="1">
    <citation type="submission" date="2024-04" db="EMBL/GenBank/DDBJ databases">
        <title>Salinicola lusitanus LLJ914,a marine bacterium isolated from the Okinawa Trough.</title>
        <authorList>
            <person name="Li J."/>
        </authorList>
    </citation>
    <scope>NUCLEOTIDE SEQUENCE [LARGE SCALE GENOMIC DNA]</scope>
</reference>
<dbReference type="Proteomes" id="UP001460270">
    <property type="component" value="Unassembled WGS sequence"/>
</dbReference>
<comment type="caution">
    <text evidence="1">The sequence shown here is derived from an EMBL/GenBank/DDBJ whole genome shotgun (WGS) entry which is preliminary data.</text>
</comment>
<evidence type="ECO:0000313" key="1">
    <source>
        <dbReference type="EMBL" id="KAK7880787.1"/>
    </source>
</evidence>
<organism evidence="1 2">
    <name type="scientific">Mugilogobius chulae</name>
    <name type="common">yellowstripe goby</name>
    <dbReference type="NCBI Taxonomy" id="88201"/>
    <lineage>
        <taxon>Eukaryota</taxon>
        <taxon>Metazoa</taxon>
        <taxon>Chordata</taxon>
        <taxon>Craniata</taxon>
        <taxon>Vertebrata</taxon>
        <taxon>Euteleostomi</taxon>
        <taxon>Actinopterygii</taxon>
        <taxon>Neopterygii</taxon>
        <taxon>Teleostei</taxon>
        <taxon>Neoteleostei</taxon>
        <taxon>Acanthomorphata</taxon>
        <taxon>Gobiaria</taxon>
        <taxon>Gobiiformes</taxon>
        <taxon>Gobioidei</taxon>
        <taxon>Gobiidae</taxon>
        <taxon>Gobionellinae</taxon>
        <taxon>Mugilogobius</taxon>
    </lineage>
</organism>